<dbReference type="InterPro" id="IPR036411">
    <property type="entry name" value="TorD-like_sf"/>
</dbReference>
<keyword evidence="1" id="KW-0143">Chaperone</keyword>
<sequence>MTTDTERATATTAAVADARADLYDLLAAALDGETDVLATAIRDGSLADVTATLPVEIDVCALESDSVDETALSIAYDNLFVVPGPRYVPPVASAHRDRPSESFESDSPFHEEGQAGELLGDPAATMASLYERAGVRPERGEFPDHVAAQLGFLAAVTRAAAGRGDRRDADALERARSFQREALTRLGWLDAFHEGVAAVDGSDGVFTAVVALARTVAAWHARDLEVA</sequence>
<proteinExistence type="predicted"/>
<evidence type="ECO:0000256" key="2">
    <source>
        <dbReference type="SAM" id="MobiDB-lite"/>
    </source>
</evidence>
<evidence type="ECO:0000313" key="3">
    <source>
        <dbReference type="EMBL" id="OLZ40587.1"/>
    </source>
</evidence>
<comment type="caution">
    <text evidence="3">The sequence shown here is derived from an EMBL/GenBank/DDBJ whole genome shotgun (WGS) entry which is preliminary data.</text>
</comment>
<dbReference type="PANTHER" id="PTHR34227:SF1">
    <property type="entry name" value="DIMETHYL SULFOXIDE REDUCTASE CHAPERONE-RELATED"/>
    <property type="match status" value="1"/>
</dbReference>
<feature type="compositionally biased region" description="Basic and acidic residues" evidence="2">
    <location>
        <begin position="94"/>
        <end position="113"/>
    </location>
</feature>
<dbReference type="SUPFAM" id="SSF89155">
    <property type="entry name" value="TorD-like"/>
    <property type="match status" value="1"/>
</dbReference>
<feature type="region of interest" description="Disordered" evidence="2">
    <location>
        <begin position="91"/>
        <end position="115"/>
    </location>
</feature>
<evidence type="ECO:0000256" key="1">
    <source>
        <dbReference type="ARBA" id="ARBA00023186"/>
    </source>
</evidence>
<accession>A0A1S8AVG3</accession>
<dbReference type="RefSeq" id="WP_076144767.1">
    <property type="nucleotide sequence ID" value="NZ_LWLN01000001.1"/>
</dbReference>
<dbReference type="Gene3D" id="1.10.3480.10">
    <property type="entry name" value="TorD-like"/>
    <property type="match status" value="1"/>
</dbReference>
<dbReference type="InterPro" id="IPR050289">
    <property type="entry name" value="TorD/DmsD_chaperones"/>
</dbReference>
<evidence type="ECO:0000313" key="4">
    <source>
        <dbReference type="Proteomes" id="UP000189370"/>
    </source>
</evidence>
<dbReference type="STRING" id="301967.A6E15_06100"/>
<dbReference type="Proteomes" id="UP000189370">
    <property type="component" value="Unassembled WGS sequence"/>
</dbReference>
<dbReference type="InterPro" id="IPR020945">
    <property type="entry name" value="DMSO/NO3_reduct_chaperone"/>
</dbReference>
<organism evidence="3 4">
    <name type="scientific">Natrinema saccharevitans</name>
    <dbReference type="NCBI Taxonomy" id="301967"/>
    <lineage>
        <taxon>Archaea</taxon>
        <taxon>Methanobacteriati</taxon>
        <taxon>Methanobacteriota</taxon>
        <taxon>Stenosarchaea group</taxon>
        <taxon>Halobacteria</taxon>
        <taxon>Halobacteriales</taxon>
        <taxon>Natrialbaceae</taxon>
        <taxon>Natrinema</taxon>
    </lineage>
</organism>
<reference evidence="4" key="1">
    <citation type="submission" date="2016-04" db="EMBL/GenBank/DDBJ databases">
        <authorList>
            <person name="Chen S.-C."/>
            <person name="Lai M.-C."/>
        </authorList>
    </citation>
    <scope>NUCLEOTIDE SEQUENCE [LARGE SCALE GENOMIC DNA]</scope>
    <source>
        <strain evidence="4">AB14</strain>
    </source>
</reference>
<dbReference type="OrthoDB" id="205472at2157"/>
<gene>
    <name evidence="3" type="ORF">A6E15_06100</name>
</gene>
<dbReference type="AlphaFoldDB" id="A0A1S8AVG3"/>
<protein>
    <submittedName>
        <fullName evidence="3">Dehydrogenase</fullName>
    </submittedName>
</protein>
<dbReference type="EMBL" id="LWLN01000001">
    <property type="protein sequence ID" value="OLZ40587.1"/>
    <property type="molecule type" value="Genomic_DNA"/>
</dbReference>
<dbReference type="PANTHER" id="PTHR34227">
    <property type="entry name" value="CHAPERONE PROTEIN YCDY"/>
    <property type="match status" value="1"/>
</dbReference>
<dbReference type="Pfam" id="PF02613">
    <property type="entry name" value="Nitrate_red_del"/>
    <property type="match status" value="1"/>
</dbReference>
<keyword evidence="4" id="KW-1185">Reference proteome</keyword>
<name>A0A1S8AVG3_9EURY</name>